<gene>
    <name evidence="1" type="ORF">IE53DRAFT_389675</name>
</gene>
<name>A0ACD0NQW4_9BASI</name>
<organism evidence="1 2">
    <name type="scientific">Violaceomyces palustris</name>
    <dbReference type="NCBI Taxonomy" id="1673888"/>
    <lineage>
        <taxon>Eukaryota</taxon>
        <taxon>Fungi</taxon>
        <taxon>Dikarya</taxon>
        <taxon>Basidiomycota</taxon>
        <taxon>Ustilaginomycotina</taxon>
        <taxon>Ustilaginomycetes</taxon>
        <taxon>Violaceomycetales</taxon>
        <taxon>Violaceomycetaceae</taxon>
        <taxon>Violaceomyces</taxon>
    </lineage>
</organism>
<reference evidence="1 2" key="1">
    <citation type="journal article" date="2018" name="Mol. Biol. Evol.">
        <title>Broad Genomic Sampling Reveals a Smut Pathogenic Ancestry of the Fungal Clade Ustilaginomycotina.</title>
        <authorList>
            <person name="Kijpornyongpan T."/>
            <person name="Mondo S.J."/>
            <person name="Barry K."/>
            <person name="Sandor L."/>
            <person name="Lee J."/>
            <person name="Lipzen A."/>
            <person name="Pangilinan J."/>
            <person name="LaButti K."/>
            <person name="Hainaut M."/>
            <person name="Henrissat B."/>
            <person name="Grigoriev I.V."/>
            <person name="Spatafora J.W."/>
            <person name="Aime M.C."/>
        </authorList>
    </citation>
    <scope>NUCLEOTIDE SEQUENCE [LARGE SCALE GENOMIC DNA]</scope>
    <source>
        <strain evidence="1 2">SA 807</strain>
    </source>
</reference>
<dbReference type="Proteomes" id="UP000245626">
    <property type="component" value="Unassembled WGS sequence"/>
</dbReference>
<accession>A0ACD0NQW4</accession>
<evidence type="ECO:0000313" key="1">
    <source>
        <dbReference type="EMBL" id="PWN48150.1"/>
    </source>
</evidence>
<sequence>MQTYTPPPSSQPPTNGRFGLRLSVPSSTPHYLTPLTPVSYLLRAALIAPKKDALVHPEKGVRFSYEQWAARCLSLTFAIKSTPGWKKGDRVAIIAPNTPMILEAHFGILAAGGIDTPLNIRNNEREIAYVLEHSGARIILVDHEFAHLVPKQLAPHITVILSHDSGGRQGVDADPYEKFLQAGREAWERAENAEAQRWGARAKRGWELIDAPPDENDPCCLCYTSGTTGRPKGVLTSHRGSYLAATANAFEAQLNSDSVYLWVLPAFHAAGWTFPWAVTAAIGTQHVLRRVDNDQIWDAFLNHGVTHYCGAPTVNIGLVNHPKAKRLPRLVRVAVAASAPTADLLAKLERLNFAVVHTYGMTETYGPITKRYPERTWSSLSVEERAKLMSHQGHGFLVVDEVRVVKSTSPGTNSSNERDLIDVARDGKEIGEIITRGNLAMLEYYNDKEATRKTVINGWLHTGDLAVRHADGSIQIQDRAKDIIISGGENVSSLMVEDTLASHPEVLECCVVARPDEKWGEIGHAFVVLKSGRGDQTRSEELRQYLRARISKFAVPQVFEFVDALPKTSTGKVQKHVLRQQVKSGSKAKL</sequence>
<evidence type="ECO:0000313" key="2">
    <source>
        <dbReference type="Proteomes" id="UP000245626"/>
    </source>
</evidence>
<proteinExistence type="predicted"/>
<keyword evidence="2" id="KW-1185">Reference proteome</keyword>
<dbReference type="EMBL" id="KZ820260">
    <property type="protein sequence ID" value="PWN48150.1"/>
    <property type="molecule type" value="Genomic_DNA"/>
</dbReference>
<protein>
    <submittedName>
        <fullName evidence="1">Acetyl-CoA synthetase-like protein</fullName>
    </submittedName>
</protein>